<accession>A0A915VKF4</accession>
<name>A0A915VKF4_9BACT</name>
<gene>
    <name evidence="2" type="ORF">AsAng_0003450</name>
</gene>
<evidence type="ECO:0000313" key="3">
    <source>
        <dbReference type="Proteomes" id="UP001060919"/>
    </source>
</evidence>
<proteinExistence type="predicted"/>
<feature type="signal peptide" evidence="1">
    <location>
        <begin position="1"/>
        <end position="19"/>
    </location>
</feature>
<sequence length="255" mass="29270">MINYMYLLLLFLVTTSSWAQKETQDKFLSEKLPVRNEFYVGGGIHTRGFQVRAAYSLVKNTTRTMTFFAEFGEVKHPKERRQTYEGISFVGGGPKSFIYGKQNNLFFTRIGYGEKYYLSAKNRRLVSLGFTYGAGFSLGMVRPYYLDLIYRDNGGRSNFVAEKFNESNMLKFLNPQEVDGPSGIAYGWDELTLNPGFFLKAGLLIDWGAFDGILKDIEIGVAADFYFEEIPIMIFEKNTPVFVNLYINVHLGHRW</sequence>
<dbReference type="Proteomes" id="UP001060919">
    <property type="component" value="Chromosome"/>
</dbReference>
<reference evidence="2" key="1">
    <citation type="submission" date="2022-09" db="EMBL/GenBank/DDBJ databases">
        <title>Aureispira anguillicida sp. nov., isolated from Leptocephalus of Japanese eel Anguilla japonica.</title>
        <authorList>
            <person name="Yuasa K."/>
            <person name="Mekata T."/>
            <person name="Ikunari K."/>
        </authorList>
    </citation>
    <scope>NUCLEOTIDE SEQUENCE</scope>
    <source>
        <strain evidence="2">EL160426</strain>
    </source>
</reference>
<protein>
    <recommendedName>
        <fullName evidence="4">Outer membrane protein beta-barrel domain-containing protein</fullName>
    </recommendedName>
</protein>
<organism evidence="2 3">
    <name type="scientific">Aureispira anguillae</name>
    <dbReference type="NCBI Taxonomy" id="2864201"/>
    <lineage>
        <taxon>Bacteria</taxon>
        <taxon>Pseudomonadati</taxon>
        <taxon>Bacteroidota</taxon>
        <taxon>Saprospiria</taxon>
        <taxon>Saprospirales</taxon>
        <taxon>Saprospiraceae</taxon>
        <taxon>Aureispira</taxon>
    </lineage>
</organism>
<dbReference type="AlphaFoldDB" id="A0A915VKF4"/>
<evidence type="ECO:0008006" key="4">
    <source>
        <dbReference type="Google" id="ProtNLM"/>
    </source>
</evidence>
<evidence type="ECO:0000256" key="1">
    <source>
        <dbReference type="SAM" id="SignalP"/>
    </source>
</evidence>
<keyword evidence="3" id="KW-1185">Reference proteome</keyword>
<dbReference type="EMBL" id="AP026867">
    <property type="protein sequence ID" value="BDS09641.1"/>
    <property type="molecule type" value="Genomic_DNA"/>
</dbReference>
<feature type="chain" id="PRO_5037103564" description="Outer membrane protein beta-barrel domain-containing protein" evidence="1">
    <location>
        <begin position="20"/>
        <end position="255"/>
    </location>
</feature>
<dbReference type="RefSeq" id="WP_264791012.1">
    <property type="nucleotide sequence ID" value="NZ_AP026867.1"/>
</dbReference>
<keyword evidence="1" id="KW-0732">Signal</keyword>
<evidence type="ECO:0000313" key="2">
    <source>
        <dbReference type="EMBL" id="BDS09641.1"/>
    </source>
</evidence>
<dbReference type="KEGG" id="aup:AsAng_0003450"/>